<dbReference type="SUPFAM" id="SSF52058">
    <property type="entry name" value="L domain-like"/>
    <property type="match status" value="1"/>
</dbReference>
<dbReference type="SUPFAM" id="SSF52047">
    <property type="entry name" value="RNI-like"/>
    <property type="match status" value="1"/>
</dbReference>
<keyword evidence="2" id="KW-1185">Reference proteome</keyword>
<dbReference type="Gramene" id="KVI02321">
    <property type="protein sequence ID" value="KVI02321"/>
    <property type="gene ID" value="Ccrd_019395"/>
</dbReference>
<reference evidence="1 2" key="1">
    <citation type="journal article" date="2016" name="Sci. Rep.">
        <title>The genome sequence of the outbreeding globe artichoke constructed de novo incorporating a phase-aware low-pass sequencing strategy of F1 progeny.</title>
        <authorList>
            <person name="Scaglione D."/>
            <person name="Reyes-Chin-Wo S."/>
            <person name="Acquadro A."/>
            <person name="Froenicke L."/>
            <person name="Portis E."/>
            <person name="Beitel C."/>
            <person name="Tirone M."/>
            <person name="Mauro R."/>
            <person name="Lo Monaco A."/>
            <person name="Mauromicale G."/>
            <person name="Faccioli P."/>
            <person name="Cattivelli L."/>
            <person name="Rieseberg L."/>
            <person name="Michelmore R."/>
            <person name="Lanteri S."/>
        </authorList>
    </citation>
    <scope>NUCLEOTIDE SEQUENCE [LARGE SCALE GENOMIC DNA]</scope>
    <source>
        <strain evidence="1">2C</strain>
    </source>
</reference>
<dbReference type="Gene3D" id="3.40.50.300">
    <property type="entry name" value="P-loop containing nucleotide triphosphate hydrolases"/>
    <property type="match status" value="1"/>
</dbReference>
<dbReference type="InterPro" id="IPR032675">
    <property type="entry name" value="LRR_dom_sf"/>
</dbReference>
<dbReference type="SUPFAM" id="SSF52540">
    <property type="entry name" value="P-loop containing nucleoside triphosphate hydrolases"/>
    <property type="match status" value="1"/>
</dbReference>
<dbReference type="GO" id="GO:0006952">
    <property type="term" value="P:defense response"/>
    <property type="evidence" value="ECO:0007669"/>
    <property type="project" value="InterPro"/>
</dbReference>
<evidence type="ECO:0000313" key="2">
    <source>
        <dbReference type="Proteomes" id="UP000243975"/>
    </source>
</evidence>
<dbReference type="InterPro" id="IPR044974">
    <property type="entry name" value="Disease_R_plants"/>
</dbReference>
<sequence>MTLLMTSYSHGTKATTGILLWSTDSEFDPKILKGLGNMKNLRYLLLDLDFDLEFDEVSQYLPNALRCLCWYRYPFGSLPRTFEANNLVGLYMPESRIVQVWEGGERKVLKKLRFLTFIDSNLKSLDLGLFPNLEKLNIERCYNFEELHIPVECLRLKSLVLKSSKLRTLDLRGIPYLETLSLHGCHDLVELHIPVECLRFKSLVLDSSKLRTLDLRGAPNLKTLKLGVCYDLIELHVHIKCLKLDSINIMSAQLRTFDLGWTPNLKSLVLDSSKLRALDLRGTPYLETLSLHGCDDLEEPHIPVEWLRLESLVLDSSKLRALDLRGTPYLETLSLIGCDDFVELHIPVECLRLKSLVLRSSKLRTLDLRGTPYLETLSLEGCHDLAELHIPVECLRLKSLVLDSSRLRTLDLRGAPNLETLRLRGCYDLVELHVHIECLKLESIDIMGAQLRTFDLGWTPNLKMLILTDCYHLFEAVKVGCASMLHLKAESLEMCPLHLGNNMSNFRFECFYEEEKGPWIGNLEKLISFGLCACTNLERFSQSICGLRYLRKLTLEGGIPESPKDLDRLECLEELNLLSTKITHLPDSICKLKHLKYLKLDRCWFLETLPEDLGRLECLEKLILSECVFLRHIPDSICNMKRLWFFLLPGCIAIEKLPEEIGRLNRHEVELIKLVVKDISSKLPVVNADGNLIGMRTRINGVVSSLNAFPDELSMIGIVGMGGGGKTTLARAVFDQICNELEGSRLEVEQKD</sequence>
<gene>
    <name evidence="1" type="ORF">Ccrd_019395</name>
</gene>
<proteinExistence type="predicted"/>
<comment type="caution">
    <text evidence="1">The sequence shown here is derived from an EMBL/GenBank/DDBJ whole genome shotgun (WGS) entry which is preliminary data.</text>
</comment>
<dbReference type="Gene3D" id="3.80.10.10">
    <property type="entry name" value="Ribonuclease Inhibitor"/>
    <property type="match status" value="3"/>
</dbReference>
<dbReference type="AlphaFoldDB" id="A0A103Y4E3"/>
<organism evidence="1 2">
    <name type="scientific">Cynara cardunculus var. scolymus</name>
    <name type="common">Globe artichoke</name>
    <name type="synonym">Cynara scolymus</name>
    <dbReference type="NCBI Taxonomy" id="59895"/>
    <lineage>
        <taxon>Eukaryota</taxon>
        <taxon>Viridiplantae</taxon>
        <taxon>Streptophyta</taxon>
        <taxon>Embryophyta</taxon>
        <taxon>Tracheophyta</taxon>
        <taxon>Spermatophyta</taxon>
        <taxon>Magnoliopsida</taxon>
        <taxon>eudicotyledons</taxon>
        <taxon>Gunneridae</taxon>
        <taxon>Pentapetalae</taxon>
        <taxon>asterids</taxon>
        <taxon>campanulids</taxon>
        <taxon>Asterales</taxon>
        <taxon>Asteraceae</taxon>
        <taxon>Carduoideae</taxon>
        <taxon>Cardueae</taxon>
        <taxon>Carduinae</taxon>
        <taxon>Cynara</taxon>
    </lineage>
</organism>
<protein>
    <submittedName>
        <fullName evidence="1">NB-ARC-like protein</fullName>
    </submittedName>
</protein>
<dbReference type="PANTHER" id="PTHR11017">
    <property type="entry name" value="LEUCINE-RICH REPEAT-CONTAINING PROTEIN"/>
    <property type="match status" value="1"/>
</dbReference>
<evidence type="ECO:0000313" key="1">
    <source>
        <dbReference type="EMBL" id="KVI02321.1"/>
    </source>
</evidence>
<name>A0A103Y4E3_CYNCS</name>
<accession>A0A103Y4E3</accession>
<dbReference type="InterPro" id="IPR027417">
    <property type="entry name" value="P-loop_NTPase"/>
</dbReference>
<dbReference type="PANTHER" id="PTHR11017:SF544">
    <property type="entry name" value="ADP-RIBOSYL CYCLASE_CYCLIC ADP-RIBOSE HYDROLASE"/>
    <property type="match status" value="1"/>
</dbReference>
<dbReference type="Proteomes" id="UP000243975">
    <property type="component" value="Unassembled WGS sequence"/>
</dbReference>
<dbReference type="EMBL" id="LEKV01002658">
    <property type="protein sequence ID" value="KVI02321.1"/>
    <property type="molecule type" value="Genomic_DNA"/>
</dbReference>